<gene>
    <name evidence="5" type="ORF">ABZZ21_09785</name>
</gene>
<sequence>MLLSPSLRRARPVDDPAWHPASWRGRPVQQQPPWPDPDEAAAVSDRLAVMSALTTPHDIRNVLAAMVRVQAGEAFLLQGGDCAEPFGPEAVTGVRAKHRALGGLAERVSNRLDLPVVTVGRVAGQFAKPRSRPVETVDGQELPAFRGLMVNAPGPNTTDRTPDPHRMLCGYYTAKAVLHELASLAHSTAQTLGPQVWDARTARELPHVPGRAYEHDGSLRSIVPGYGQTRWSEALGWRHTGLWTSHEALLLDYEEPLTRRDPLTGEWFLLSTHLPWIGDRTRQVDGAHVAFLAGISNPVACKIGPAAEPDDIVRLCERLDPFRRPGRLTLVCRMGASQVRERLPALVSAVRRAGHPVIWVCDPMHGNTTTTPSGLKTRHLKTMVDEVTGFFEVLRGLGEWPGGVHLEMAGGDVTECLDGSRLTDEAHLSEAYHTLCDPRLNDEQAMTLADMVAKLAG</sequence>
<dbReference type="EC" id="2.5.1.54" evidence="3"/>
<name>A0ABV2UTI0_9ACTN</name>
<dbReference type="PANTHER" id="PTHR21337">
    <property type="entry name" value="PHOSPHO-2-DEHYDRO-3-DEOXYHEPTONATE ALDOLASE 1, 2"/>
    <property type="match status" value="1"/>
</dbReference>
<evidence type="ECO:0000256" key="3">
    <source>
        <dbReference type="RuleBase" id="RU363071"/>
    </source>
</evidence>
<evidence type="ECO:0000313" key="5">
    <source>
        <dbReference type="EMBL" id="MET9844857.1"/>
    </source>
</evidence>
<comment type="pathway">
    <text evidence="3">Metabolic intermediate biosynthesis; chorismate biosynthesis; chorismate from D-erythrose 4-phosphate and phosphoenolpyruvate: step 1/7.</text>
</comment>
<keyword evidence="3" id="KW-0057">Aromatic amino acid biosynthesis</keyword>
<feature type="region of interest" description="Disordered" evidence="4">
    <location>
        <begin position="1"/>
        <end position="39"/>
    </location>
</feature>
<dbReference type="InterPro" id="IPR002480">
    <property type="entry name" value="DAHP_synth_2"/>
</dbReference>
<keyword evidence="2 3" id="KW-0808">Transferase</keyword>
<proteinExistence type="inferred from homology"/>
<reference evidence="5 6" key="1">
    <citation type="submission" date="2024-06" db="EMBL/GenBank/DDBJ databases">
        <title>The Natural Products Discovery Center: Release of the First 8490 Sequenced Strains for Exploring Actinobacteria Biosynthetic Diversity.</title>
        <authorList>
            <person name="Kalkreuter E."/>
            <person name="Kautsar S.A."/>
            <person name="Yang D."/>
            <person name="Bader C.D."/>
            <person name="Teijaro C.N."/>
            <person name="Fluegel L."/>
            <person name="Davis C.M."/>
            <person name="Simpson J.R."/>
            <person name="Lauterbach L."/>
            <person name="Steele A.D."/>
            <person name="Gui C."/>
            <person name="Meng S."/>
            <person name="Li G."/>
            <person name="Viehrig K."/>
            <person name="Ye F."/>
            <person name="Su P."/>
            <person name="Kiefer A.F."/>
            <person name="Nichols A."/>
            <person name="Cepeda A.J."/>
            <person name="Yan W."/>
            <person name="Fan B."/>
            <person name="Jiang Y."/>
            <person name="Adhikari A."/>
            <person name="Zheng C.-J."/>
            <person name="Schuster L."/>
            <person name="Cowan T.M."/>
            <person name="Smanski M.J."/>
            <person name="Chevrette M.G."/>
            <person name="De Carvalho L.P.S."/>
            <person name="Shen B."/>
        </authorList>
    </citation>
    <scope>NUCLEOTIDE SEQUENCE [LARGE SCALE GENOMIC DNA]</scope>
    <source>
        <strain evidence="5 6">NPDC006434</strain>
    </source>
</reference>
<keyword evidence="3" id="KW-0028">Amino-acid biosynthesis</keyword>
<evidence type="ECO:0000256" key="1">
    <source>
        <dbReference type="ARBA" id="ARBA00008911"/>
    </source>
</evidence>
<keyword evidence="6" id="KW-1185">Reference proteome</keyword>
<comment type="caution">
    <text evidence="5">The sequence shown here is derived from an EMBL/GenBank/DDBJ whole genome shotgun (WGS) entry which is preliminary data.</text>
</comment>
<evidence type="ECO:0000256" key="4">
    <source>
        <dbReference type="SAM" id="MobiDB-lite"/>
    </source>
</evidence>
<accession>A0ABV2UTI0</accession>
<evidence type="ECO:0000256" key="2">
    <source>
        <dbReference type="ARBA" id="ARBA00022679"/>
    </source>
</evidence>
<dbReference type="SUPFAM" id="SSF51569">
    <property type="entry name" value="Aldolase"/>
    <property type="match status" value="1"/>
</dbReference>
<protein>
    <recommendedName>
        <fullName evidence="3">Phospho-2-dehydro-3-deoxyheptonate aldolase</fullName>
        <ecNumber evidence="3">2.5.1.54</ecNumber>
    </recommendedName>
</protein>
<dbReference type="Pfam" id="PF01474">
    <property type="entry name" value="DAHP_synth_2"/>
    <property type="match status" value="1"/>
</dbReference>
<dbReference type="GO" id="GO:0003849">
    <property type="term" value="F:3-deoxy-7-phosphoheptulonate synthase activity"/>
    <property type="evidence" value="ECO:0007669"/>
    <property type="project" value="UniProtKB-EC"/>
</dbReference>
<dbReference type="Gene3D" id="3.20.20.70">
    <property type="entry name" value="Aldolase class I"/>
    <property type="match status" value="1"/>
</dbReference>
<evidence type="ECO:0000313" key="6">
    <source>
        <dbReference type="Proteomes" id="UP001550210"/>
    </source>
</evidence>
<dbReference type="RefSeq" id="WP_355395125.1">
    <property type="nucleotide sequence ID" value="NZ_JBEXPZ010000010.1"/>
</dbReference>
<dbReference type="InterPro" id="IPR013785">
    <property type="entry name" value="Aldolase_TIM"/>
</dbReference>
<comment type="similarity">
    <text evidence="1 3">Belongs to the class-II DAHP synthase family.</text>
</comment>
<organism evidence="5 6">
    <name type="scientific">Streptomyces ossamyceticus</name>
    <dbReference type="NCBI Taxonomy" id="249581"/>
    <lineage>
        <taxon>Bacteria</taxon>
        <taxon>Bacillati</taxon>
        <taxon>Actinomycetota</taxon>
        <taxon>Actinomycetes</taxon>
        <taxon>Kitasatosporales</taxon>
        <taxon>Streptomycetaceae</taxon>
        <taxon>Streptomyces</taxon>
    </lineage>
</organism>
<dbReference type="PANTHER" id="PTHR21337:SF0">
    <property type="entry name" value="PHOSPHO-2-DEHYDRO-3-DEOXYHEPTONATE ALDOLASE"/>
    <property type="match status" value="1"/>
</dbReference>
<dbReference type="Proteomes" id="UP001550210">
    <property type="component" value="Unassembled WGS sequence"/>
</dbReference>
<comment type="catalytic activity">
    <reaction evidence="3">
        <text>D-erythrose 4-phosphate + phosphoenolpyruvate + H2O = 7-phospho-2-dehydro-3-deoxy-D-arabino-heptonate + phosphate</text>
        <dbReference type="Rhea" id="RHEA:14717"/>
        <dbReference type="ChEBI" id="CHEBI:15377"/>
        <dbReference type="ChEBI" id="CHEBI:16897"/>
        <dbReference type="ChEBI" id="CHEBI:43474"/>
        <dbReference type="ChEBI" id="CHEBI:58394"/>
        <dbReference type="ChEBI" id="CHEBI:58702"/>
        <dbReference type="EC" id="2.5.1.54"/>
    </reaction>
</comment>
<dbReference type="EMBL" id="JBEXPZ010000010">
    <property type="protein sequence ID" value="MET9844857.1"/>
    <property type="molecule type" value="Genomic_DNA"/>
</dbReference>